<evidence type="ECO:0000256" key="7">
    <source>
        <dbReference type="SAM" id="MobiDB-lite"/>
    </source>
</evidence>
<gene>
    <name evidence="10" type="primary">FL2</name>
</gene>
<dbReference type="InterPro" id="IPR036879">
    <property type="entry name" value="TF_MADSbox_sf"/>
</dbReference>
<feature type="coiled-coil region" evidence="6">
    <location>
        <begin position="122"/>
        <end position="178"/>
    </location>
</feature>
<dbReference type="FunFam" id="3.40.1810.10:FF:000003">
    <property type="entry name" value="MADS-box transcription factor MADS-MC"/>
    <property type="match status" value="1"/>
</dbReference>
<protein>
    <submittedName>
        <fullName evidence="10">FRUITFULL2 protein</fullName>
    </submittedName>
</protein>
<feature type="domain" description="MADS-box" evidence="8">
    <location>
        <begin position="1"/>
        <end position="61"/>
    </location>
</feature>
<evidence type="ECO:0000256" key="5">
    <source>
        <dbReference type="ARBA" id="ARBA00023242"/>
    </source>
</evidence>
<dbReference type="SUPFAM" id="SSF55455">
    <property type="entry name" value="SRF-like"/>
    <property type="match status" value="1"/>
</dbReference>
<dbReference type="GO" id="GO:0046983">
    <property type="term" value="F:protein dimerization activity"/>
    <property type="evidence" value="ECO:0007669"/>
    <property type="project" value="InterPro"/>
</dbReference>
<name>A0A0S1YYN3_NIGDA</name>
<dbReference type="PROSITE" id="PS00350">
    <property type="entry name" value="MADS_BOX_1"/>
    <property type="match status" value="1"/>
</dbReference>
<keyword evidence="3" id="KW-0238">DNA-binding</keyword>
<sequence length="245" mass="28304">MGRGRVQLKRIENKINRQVTFSKRRSGLLKKAHEISVLCDADVALIVFSIKGKLFEYSTNDSMEQILERYERYSYTSREVVATDAESQGDLSLEYNKLKSKVETLQKSQRHFLGQDIDTLNYKELQSLEQQLDNALRQIRSRKNQLMYSSITELQRKEKELQEENSKLRKKIKEKEVTLSLCDQHTHLENSPSITPPETLPVLNISDTCQSSGTEGEEEGTTFQVVQPQTKSLIPPWMLSHINEL</sequence>
<dbReference type="InterPro" id="IPR002487">
    <property type="entry name" value="TF_Kbox"/>
</dbReference>
<dbReference type="InterPro" id="IPR033896">
    <property type="entry name" value="MEF2-like_N"/>
</dbReference>
<dbReference type="Gene3D" id="3.40.1810.10">
    <property type="entry name" value="Transcription factor, MADS-box"/>
    <property type="match status" value="1"/>
</dbReference>
<organism evidence="10">
    <name type="scientific">Nigella damascena</name>
    <name type="common">Love-in-a-mist</name>
    <dbReference type="NCBI Taxonomy" id="3444"/>
    <lineage>
        <taxon>Eukaryota</taxon>
        <taxon>Viridiplantae</taxon>
        <taxon>Streptophyta</taxon>
        <taxon>Embryophyta</taxon>
        <taxon>Tracheophyta</taxon>
        <taxon>Spermatophyta</taxon>
        <taxon>Magnoliopsida</taxon>
        <taxon>Ranunculales</taxon>
        <taxon>Ranunculaceae</taxon>
        <taxon>Ranunculoideae</taxon>
        <taxon>Nigelleae</taxon>
        <taxon>Nigella</taxon>
    </lineage>
</organism>
<dbReference type="SMART" id="SM00432">
    <property type="entry name" value="MADS"/>
    <property type="match status" value="1"/>
</dbReference>
<dbReference type="InterPro" id="IPR002100">
    <property type="entry name" value="TF_MADSbox"/>
</dbReference>
<dbReference type="CDD" id="cd00265">
    <property type="entry name" value="MADS_MEF2_like"/>
    <property type="match status" value="1"/>
</dbReference>
<comment type="subcellular location">
    <subcellularLocation>
        <location evidence="1">Nucleus</location>
    </subcellularLocation>
</comment>
<dbReference type="EMBL" id="KT984410">
    <property type="protein sequence ID" value="ALM95511.1"/>
    <property type="molecule type" value="mRNA"/>
</dbReference>
<dbReference type="PROSITE" id="PS50066">
    <property type="entry name" value="MADS_BOX_2"/>
    <property type="match status" value="1"/>
</dbReference>
<accession>A0A0S1YYN3</accession>
<dbReference type="AlphaFoldDB" id="A0A0S1YYN3"/>
<evidence type="ECO:0000259" key="8">
    <source>
        <dbReference type="PROSITE" id="PS50066"/>
    </source>
</evidence>
<dbReference type="InterPro" id="IPR050142">
    <property type="entry name" value="MADS-box/MEF2_TF"/>
</dbReference>
<dbReference type="GO" id="GO:0000977">
    <property type="term" value="F:RNA polymerase II transcription regulatory region sequence-specific DNA binding"/>
    <property type="evidence" value="ECO:0007669"/>
    <property type="project" value="InterPro"/>
</dbReference>
<keyword evidence="6" id="KW-0175">Coiled coil</keyword>
<evidence type="ECO:0000256" key="4">
    <source>
        <dbReference type="ARBA" id="ARBA00023163"/>
    </source>
</evidence>
<reference evidence="10" key="1">
    <citation type="submission" date="2015-10" db="EMBL/GenBank/DDBJ databases">
        <title>Floral organ identity determination in Nigella damascena, a species with spiral flowers.</title>
        <authorList>
            <person name="Wang P."/>
            <person name="Liao H."/>
            <person name="Zhang W."/>
            <person name="Yu X."/>
            <person name="Zhang R."/>
            <person name="Shan H."/>
            <person name="Duan X."/>
            <person name="Yao X."/>
            <person name="Kong H."/>
        </authorList>
    </citation>
    <scope>NUCLEOTIDE SEQUENCE</scope>
</reference>
<evidence type="ECO:0000313" key="10">
    <source>
        <dbReference type="EMBL" id="ALM95511.1"/>
    </source>
</evidence>
<dbReference type="PRINTS" id="PR00404">
    <property type="entry name" value="MADSDOMAIN"/>
</dbReference>
<dbReference type="PANTHER" id="PTHR48019">
    <property type="entry name" value="SERUM RESPONSE FACTOR HOMOLOG"/>
    <property type="match status" value="1"/>
</dbReference>
<dbReference type="Pfam" id="PF00319">
    <property type="entry name" value="SRF-TF"/>
    <property type="match status" value="1"/>
</dbReference>
<feature type="region of interest" description="Disordered" evidence="7">
    <location>
        <begin position="188"/>
        <end position="223"/>
    </location>
</feature>
<keyword evidence="4" id="KW-0804">Transcription</keyword>
<dbReference type="GO" id="GO:0003700">
    <property type="term" value="F:DNA-binding transcription factor activity"/>
    <property type="evidence" value="ECO:0007669"/>
    <property type="project" value="InterPro"/>
</dbReference>
<proteinExistence type="evidence at transcript level"/>
<dbReference type="Pfam" id="PF01486">
    <property type="entry name" value="K-box"/>
    <property type="match status" value="1"/>
</dbReference>
<dbReference type="GO" id="GO:0045944">
    <property type="term" value="P:positive regulation of transcription by RNA polymerase II"/>
    <property type="evidence" value="ECO:0007669"/>
    <property type="project" value="InterPro"/>
</dbReference>
<keyword evidence="2" id="KW-0805">Transcription regulation</keyword>
<dbReference type="GO" id="GO:0005634">
    <property type="term" value="C:nucleus"/>
    <property type="evidence" value="ECO:0007669"/>
    <property type="project" value="UniProtKB-SubCell"/>
</dbReference>
<evidence type="ECO:0000259" key="9">
    <source>
        <dbReference type="PROSITE" id="PS51297"/>
    </source>
</evidence>
<evidence type="ECO:0000256" key="3">
    <source>
        <dbReference type="ARBA" id="ARBA00023125"/>
    </source>
</evidence>
<feature type="domain" description="K-box" evidence="9">
    <location>
        <begin position="88"/>
        <end position="178"/>
    </location>
</feature>
<keyword evidence="5" id="KW-0539">Nucleus</keyword>
<evidence type="ECO:0000256" key="6">
    <source>
        <dbReference type="SAM" id="Coils"/>
    </source>
</evidence>
<evidence type="ECO:0000256" key="1">
    <source>
        <dbReference type="ARBA" id="ARBA00004123"/>
    </source>
</evidence>
<dbReference type="PROSITE" id="PS51297">
    <property type="entry name" value="K_BOX"/>
    <property type="match status" value="1"/>
</dbReference>
<evidence type="ECO:0000256" key="2">
    <source>
        <dbReference type="ARBA" id="ARBA00023015"/>
    </source>
</evidence>